<dbReference type="CDD" id="cd14066">
    <property type="entry name" value="STKc_IRAK"/>
    <property type="match status" value="1"/>
</dbReference>
<evidence type="ECO:0000256" key="13">
    <source>
        <dbReference type="ARBA" id="ARBA00022840"/>
    </source>
</evidence>
<comment type="subcellular location">
    <subcellularLocation>
        <location evidence="1">Membrane</location>
        <topology evidence="1">Single-pass type I membrane protein</topology>
    </subcellularLocation>
</comment>
<gene>
    <name evidence="26" type="ORF">SVIM_LOCUS86077</name>
</gene>
<dbReference type="GO" id="GO:0004674">
    <property type="term" value="F:protein serine/threonine kinase activity"/>
    <property type="evidence" value="ECO:0007669"/>
    <property type="project" value="UniProtKB-KW"/>
</dbReference>
<feature type="region of interest" description="Disordered" evidence="22">
    <location>
        <begin position="600"/>
        <end position="636"/>
    </location>
</feature>
<dbReference type="PROSITE" id="PS51367">
    <property type="entry name" value="THAUMATIN_2"/>
    <property type="match status" value="1"/>
</dbReference>
<keyword evidence="17" id="KW-0675">Receptor</keyword>
<dbReference type="PRINTS" id="PR00347">
    <property type="entry name" value="THAUMATIN"/>
</dbReference>
<feature type="compositionally biased region" description="Polar residues" evidence="22">
    <location>
        <begin position="600"/>
        <end position="628"/>
    </location>
</feature>
<dbReference type="InterPro" id="IPR037176">
    <property type="entry name" value="Osmotin/thaumatin-like_sf"/>
</dbReference>
<dbReference type="EC" id="2.7.11.1" evidence="3"/>
<reference evidence="26" key="1">
    <citation type="submission" date="2019-03" db="EMBL/GenBank/DDBJ databases">
        <authorList>
            <person name="Mank J."/>
            <person name="Almeida P."/>
        </authorList>
    </citation>
    <scope>NUCLEOTIDE SEQUENCE</scope>
    <source>
        <strain evidence="26">78183</strain>
    </source>
</reference>
<keyword evidence="7" id="KW-0808">Transferase</keyword>
<evidence type="ECO:0000256" key="22">
    <source>
        <dbReference type="SAM" id="MobiDB-lite"/>
    </source>
</evidence>
<dbReference type="PANTHER" id="PTHR47976">
    <property type="entry name" value="G-TYPE LECTIN S-RECEPTOR-LIKE SERINE/THREONINE-PROTEIN KINASE SD2-5"/>
    <property type="match status" value="1"/>
</dbReference>
<evidence type="ECO:0000256" key="24">
    <source>
        <dbReference type="SAM" id="SignalP"/>
    </source>
</evidence>
<feature type="chain" id="PRO_5026791795" description="non-specific serine/threonine protein kinase" evidence="24">
    <location>
        <begin position="26"/>
        <end position="786"/>
    </location>
</feature>
<dbReference type="GO" id="GO:0005524">
    <property type="term" value="F:ATP binding"/>
    <property type="evidence" value="ECO:0007669"/>
    <property type="project" value="UniProtKB-UniRule"/>
</dbReference>
<dbReference type="Gene3D" id="1.10.510.10">
    <property type="entry name" value="Transferase(Phosphotransferase) domain 1"/>
    <property type="match status" value="2"/>
</dbReference>
<dbReference type="PANTHER" id="PTHR47976:SF66">
    <property type="entry name" value="G-TYPE LECTIN S-RECEPTOR-LIKE SERINE_THREONINE-PROTEIN KINASE SD2-5"/>
    <property type="match status" value="1"/>
</dbReference>
<comment type="catalytic activity">
    <reaction evidence="19">
        <text>L-threonyl-[protein] + ATP = O-phospho-L-threonyl-[protein] + ADP + H(+)</text>
        <dbReference type="Rhea" id="RHEA:46608"/>
        <dbReference type="Rhea" id="RHEA-COMP:11060"/>
        <dbReference type="Rhea" id="RHEA-COMP:11605"/>
        <dbReference type="ChEBI" id="CHEBI:15378"/>
        <dbReference type="ChEBI" id="CHEBI:30013"/>
        <dbReference type="ChEBI" id="CHEBI:30616"/>
        <dbReference type="ChEBI" id="CHEBI:61977"/>
        <dbReference type="ChEBI" id="CHEBI:456216"/>
        <dbReference type="EC" id="2.7.11.1"/>
    </reaction>
</comment>
<comment type="catalytic activity">
    <reaction evidence="20">
        <text>L-seryl-[protein] + ATP = O-phospho-L-seryl-[protein] + ADP + H(+)</text>
        <dbReference type="Rhea" id="RHEA:17989"/>
        <dbReference type="Rhea" id="RHEA-COMP:9863"/>
        <dbReference type="Rhea" id="RHEA-COMP:11604"/>
        <dbReference type="ChEBI" id="CHEBI:15378"/>
        <dbReference type="ChEBI" id="CHEBI:29999"/>
        <dbReference type="ChEBI" id="CHEBI:30616"/>
        <dbReference type="ChEBI" id="CHEBI:83421"/>
        <dbReference type="ChEBI" id="CHEBI:456216"/>
        <dbReference type="EC" id="2.7.11.1"/>
    </reaction>
</comment>
<evidence type="ECO:0000256" key="20">
    <source>
        <dbReference type="ARBA" id="ARBA00048679"/>
    </source>
</evidence>
<evidence type="ECO:0000256" key="3">
    <source>
        <dbReference type="ARBA" id="ARBA00012513"/>
    </source>
</evidence>
<keyword evidence="11 21" id="KW-0547">Nucleotide-binding</keyword>
<proteinExistence type="inferred from homology"/>
<sequence>MSRIILLMHLSSFLVAHLFISGVVSTTFTITNSCNYTVWPGVFSDGASALSTTGFSLEKNESTILKAPAFWYGQFWGRTYCTEDSSGIFSCITGDCGSGKLECSGSVGAPPVTLAEFTLGGFNAPDYYYVSLVDGFNLPLFVVPSGQNCSSTGCIGDVIESCPTELGKSVGCKGACVALGSSIYCCDGGLVHSSSGGKYVYDTHTTYSCPSTDYQIIFCPGKSINTTSYRPNSRNTTGGKANNSRPSTGEITPSSMPEIRPNATSRRKWKPIIAGVVGGVLAIISFVVIVVLRVRWSKSKDTEEDVEDDHIQQVPGMPVRFSYRDLCIATDDFKETLGRGGFGSVFKGVLADRTAIAVKRLDNLSQGKREFLAEVETIGSVHHFNLVRLIGFCAEKSCRLLVYEYMSNGSLDSWIFKKSQTSSLDWKTRKKIIIDIAKGLAYLHEECRQTIIHLDIKPQNILLDPKFNAKISDFGLSKLIDREMSKVQLSMRGTPGYLAPEWHKVLGHVTVKVDVYSFGIVLLEVVCARRNVDHSQPESAFHLLRMLQKSRIHFGYIRSDREEIIRMLEVAAWCLQDDPERRPPMSTVVKVLKGKSINTTSYMPNSRNTTGGTANNSRPSTGEITPSSMPEIRPNATSRRKWEPIIAGVVGTLGRGGFGSLFKGVLADRTAIAVKRLDNLSQGKREFLAEVETIGSVHHFNLVRLIGFCAEKSCRLLVYEYMSNGSLDSWIFKKSQTSSLDWKTRKKIIIDIAKGLAYLHEECRQTIIHLDIKPQNILLDQVQCKS</sequence>
<keyword evidence="10" id="KW-0430">Lectin</keyword>
<dbReference type="GO" id="GO:0030246">
    <property type="term" value="F:carbohydrate binding"/>
    <property type="evidence" value="ECO:0007669"/>
    <property type="project" value="UniProtKB-KW"/>
</dbReference>
<evidence type="ECO:0000256" key="9">
    <source>
        <dbReference type="ARBA" id="ARBA00022729"/>
    </source>
</evidence>
<feature type="region of interest" description="Disordered" evidence="22">
    <location>
        <begin position="229"/>
        <end position="263"/>
    </location>
</feature>
<feature type="signal peptide" evidence="24">
    <location>
        <begin position="1"/>
        <end position="25"/>
    </location>
</feature>
<dbReference type="InterPro" id="IPR017949">
    <property type="entry name" value="Thaumatin_CS"/>
</dbReference>
<keyword evidence="16" id="KW-1015">Disulfide bond</keyword>
<keyword evidence="15 23" id="KW-0472">Membrane</keyword>
<keyword evidence="6" id="KW-0597">Phosphoprotein</keyword>
<dbReference type="PROSITE" id="PS00108">
    <property type="entry name" value="PROTEIN_KINASE_ST"/>
    <property type="match status" value="2"/>
</dbReference>
<dbReference type="FunFam" id="1.10.510.10:FF:001023">
    <property type="entry name" value="Os07g0541700 protein"/>
    <property type="match status" value="1"/>
</dbReference>
<organism evidence="26">
    <name type="scientific">Salix viminalis</name>
    <name type="common">Common osier</name>
    <name type="synonym">Basket willow</name>
    <dbReference type="NCBI Taxonomy" id="40686"/>
    <lineage>
        <taxon>Eukaryota</taxon>
        <taxon>Viridiplantae</taxon>
        <taxon>Streptophyta</taxon>
        <taxon>Embryophyta</taxon>
        <taxon>Tracheophyta</taxon>
        <taxon>Spermatophyta</taxon>
        <taxon>Magnoliopsida</taxon>
        <taxon>eudicotyledons</taxon>
        <taxon>Gunneridae</taxon>
        <taxon>Pentapetalae</taxon>
        <taxon>rosids</taxon>
        <taxon>fabids</taxon>
        <taxon>Malpighiales</taxon>
        <taxon>Salicaceae</taxon>
        <taxon>Saliceae</taxon>
        <taxon>Salix</taxon>
    </lineage>
</organism>
<dbReference type="Gene3D" id="3.30.200.20">
    <property type="entry name" value="Phosphorylase Kinase, domain 1"/>
    <property type="match status" value="2"/>
</dbReference>
<evidence type="ECO:0000256" key="16">
    <source>
        <dbReference type="ARBA" id="ARBA00023157"/>
    </source>
</evidence>
<name>A0A6N2KJ30_SALVM</name>
<feature type="binding site" evidence="21">
    <location>
        <position position="675"/>
    </location>
    <ligand>
        <name>ATP</name>
        <dbReference type="ChEBI" id="CHEBI:30616"/>
    </ligand>
</feature>
<dbReference type="Pfam" id="PF00069">
    <property type="entry name" value="Pkinase"/>
    <property type="match status" value="2"/>
</dbReference>
<keyword evidence="12" id="KW-0418">Kinase</keyword>
<keyword evidence="9 24" id="KW-0732">Signal</keyword>
<feature type="compositionally biased region" description="Polar residues" evidence="22">
    <location>
        <begin position="229"/>
        <end position="255"/>
    </location>
</feature>
<dbReference type="AlphaFoldDB" id="A0A6N2KJ30"/>
<evidence type="ECO:0000256" key="7">
    <source>
        <dbReference type="ARBA" id="ARBA00022679"/>
    </source>
</evidence>
<evidence type="ECO:0000256" key="12">
    <source>
        <dbReference type="ARBA" id="ARBA00022777"/>
    </source>
</evidence>
<keyword evidence="8 23" id="KW-0812">Transmembrane</keyword>
<keyword evidence="14 23" id="KW-1133">Transmembrane helix</keyword>
<dbReference type="GO" id="GO:0016020">
    <property type="term" value="C:membrane"/>
    <property type="evidence" value="ECO:0007669"/>
    <property type="project" value="UniProtKB-SubCell"/>
</dbReference>
<dbReference type="PROSITE" id="PS00107">
    <property type="entry name" value="PROTEIN_KINASE_ATP"/>
    <property type="match status" value="2"/>
</dbReference>
<dbReference type="InterPro" id="IPR000719">
    <property type="entry name" value="Prot_kinase_dom"/>
</dbReference>
<comment type="similarity">
    <text evidence="2">Belongs to the thaumatin family.</text>
</comment>
<dbReference type="PROSITE" id="PS50011">
    <property type="entry name" value="PROTEIN_KINASE_DOM"/>
    <property type="match status" value="2"/>
</dbReference>
<dbReference type="EMBL" id="CAADRP010000391">
    <property type="protein sequence ID" value="VFU27733.1"/>
    <property type="molecule type" value="Genomic_DNA"/>
</dbReference>
<evidence type="ECO:0000256" key="1">
    <source>
        <dbReference type="ARBA" id="ARBA00004479"/>
    </source>
</evidence>
<keyword evidence="5" id="KW-0245">EGF-like domain</keyword>
<keyword evidence="18" id="KW-0325">Glycoprotein</keyword>
<dbReference type="FunFam" id="1.10.510.10:FF:000248">
    <property type="entry name" value="S-receptor-like kinase 5"/>
    <property type="match status" value="1"/>
</dbReference>
<dbReference type="PROSITE" id="PS00316">
    <property type="entry name" value="THAUMATIN_1"/>
    <property type="match status" value="1"/>
</dbReference>
<feature type="binding site" evidence="21">
    <location>
        <position position="359"/>
    </location>
    <ligand>
        <name>ATP</name>
        <dbReference type="ChEBI" id="CHEBI:30616"/>
    </ligand>
</feature>
<dbReference type="SMART" id="SM00220">
    <property type="entry name" value="S_TKc"/>
    <property type="match status" value="1"/>
</dbReference>
<dbReference type="Pfam" id="PF00314">
    <property type="entry name" value="Thaumatin"/>
    <property type="match status" value="1"/>
</dbReference>
<evidence type="ECO:0000256" key="8">
    <source>
        <dbReference type="ARBA" id="ARBA00022692"/>
    </source>
</evidence>
<dbReference type="InterPro" id="IPR051343">
    <property type="entry name" value="G-type_lectin_kinases/EP1-like"/>
</dbReference>
<dbReference type="Gene3D" id="2.60.110.10">
    <property type="entry name" value="Thaumatin"/>
    <property type="match status" value="1"/>
</dbReference>
<evidence type="ECO:0000259" key="25">
    <source>
        <dbReference type="PROSITE" id="PS50011"/>
    </source>
</evidence>
<evidence type="ECO:0000256" key="18">
    <source>
        <dbReference type="ARBA" id="ARBA00023180"/>
    </source>
</evidence>
<evidence type="ECO:0000256" key="2">
    <source>
        <dbReference type="ARBA" id="ARBA00010607"/>
    </source>
</evidence>
<evidence type="ECO:0000313" key="26">
    <source>
        <dbReference type="EMBL" id="VFU27733.1"/>
    </source>
</evidence>
<evidence type="ECO:0000256" key="19">
    <source>
        <dbReference type="ARBA" id="ARBA00047899"/>
    </source>
</evidence>
<dbReference type="InterPro" id="IPR017441">
    <property type="entry name" value="Protein_kinase_ATP_BS"/>
</dbReference>
<dbReference type="InterPro" id="IPR011009">
    <property type="entry name" value="Kinase-like_dom_sf"/>
</dbReference>
<accession>A0A6N2KJ30</accession>
<dbReference type="SMART" id="SM00205">
    <property type="entry name" value="THN"/>
    <property type="match status" value="1"/>
</dbReference>
<evidence type="ECO:0000256" key="10">
    <source>
        <dbReference type="ARBA" id="ARBA00022734"/>
    </source>
</evidence>
<feature type="transmembrane region" description="Helical" evidence="23">
    <location>
        <begin position="272"/>
        <end position="292"/>
    </location>
</feature>
<evidence type="ECO:0000256" key="15">
    <source>
        <dbReference type="ARBA" id="ARBA00023136"/>
    </source>
</evidence>
<dbReference type="InterPro" id="IPR001938">
    <property type="entry name" value="Thaumatin"/>
</dbReference>
<feature type="domain" description="Protein kinase" evidence="25">
    <location>
        <begin position="647"/>
        <end position="786"/>
    </location>
</feature>
<keyword evidence="13 21" id="KW-0067">ATP-binding</keyword>
<dbReference type="InterPro" id="IPR008271">
    <property type="entry name" value="Ser/Thr_kinase_AS"/>
</dbReference>
<feature type="domain" description="Protein kinase" evidence="25">
    <location>
        <begin position="331"/>
        <end position="603"/>
    </location>
</feature>
<evidence type="ECO:0000256" key="21">
    <source>
        <dbReference type="PROSITE-ProRule" id="PRU10141"/>
    </source>
</evidence>
<evidence type="ECO:0000256" key="11">
    <source>
        <dbReference type="ARBA" id="ARBA00022741"/>
    </source>
</evidence>
<evidence type="ECO:0000256" key="14">
    <source>
        <dbReference type="ARBA" id="ARBA00022989"/>
    </source>
</evidence>
<evidence type="ECO:0000256" key="5">
    <source>
        <dbReference type="ARBA" id="ARBA00022536"/>
    </source>
</evidence>
<dbReference type="FunFam" id="3.30.200.20:FF:000178">
    <property type="entry name" value="serine/threonine-protein kinase PBS1-like"/>
    <property type="match status" value="2"/>
</dbReference>
<keyword evidence="4" id="KW-0723">Serine/threonine-protein kinase</keyword>
<dbReference type="SUPFAM" id="SSF56112">
    <property type="entry name" value="Protein kinase-like (PK-like)"/>
    <property type="match status" value="2"/>
</dbReference>
<evidence type="ECO:0000256" key="23">
    <source>
        <dbReference type="SAM" id="Phobius"/>
    </source>
</evidence>
<evidence type="ECO:0000256" key="6">
    <source>
        <dbReference type="ARBA" id="ARBA00022553"/>
    </source>
</evidence>
<evidence type="ECO:0000256" key="17">
    <source>
        <dbReference type="ARBA" id="ARBA00023170"/>
    </source>
</evidence>
<dbReference type="SUPFAM" id="SSF49870">
    <property type="entry name" value="Osmotin, thaumatin-like protein"/>
    <property type="match status" value="1"/>
</dbReference>
<evidence type="ECO:0000256" key="4">
    <source>
        <dbReference type="ARBA" id="ARBA00022527"/>
    </source>
</evidence>
<protein>
    <recommendedName>
        <fullName evidence="3">non-specific serine/threonine protein kinase</fullName>
        <ecNumber evidence="3">2.7.11.1</ecNumber>
    </recommendedName>
</protein>